<evidence type="ECO:0000313" key="2">
    <source>
        <dbReference type="Proteomes" id="UP000269374"/>
    </source>
</evidence>
<organism evidence="1 2">
    <name type="scientific">Lactococcus allomyrinae</name>
    <dbReference type="NCBI Taxonomy" id="2419773"/>
    <lineage>
        <taxon>Bacteria</taxon>
        <taxon>Bacillati</taxon>
        <taxon>Bacillota</taxon>
        <taxon>Bacilli</taxon>
        <taxon>Lactobacillales</taxon>
        <taxon>Streptococcaceae</taxon>
        <taxon>Lactococcus</taxon>
    </lineage>
</organism>
<dbReference type="AlphaFoldDB" id="A0A387BDA3"/>
<protein>
    <submittedName>
        <fullName evidence="1">Uncharacterized protein</fullName>
    </submittedName>
</protein>
<dbReference type="Proteomes" id="UP000269374">
    <property type="component" value="Chromosome"/>
</dbReference>
<accession>A0A387BDA3</accession>
<reference evidence="1 2" key="1">
    <citation type="submission" date="2018-09" db="EMBL/GenBank/DDBJ databases">
        <title>Genome sequencing of strain 1JSPR-7.</title>
        <authorList>
            <person name="Heo J."/>
            <person name="Kim S.-J."/>
            <person name="Kwon S.-W."/>
        </authorList>
    </citation>
    <scope>NUCLEOTIDE SEQUENCE [LARGE SCALE GENOMIC DNA]</scope>
    <source>
        <strain evidence="1 2">1JSPR-7</strain>
    </source>
</reference>
<proteinExistence type="predicted"/>
<gene>
    <name evidence="1" type="ORF">D7I46_03570</name>
</gene>
<evidence type="ECO:0000313" key="1">
    <source>
        <dbReference type="EMBL" id="AYG00244.1"/>
    </source>
</evidence>
<keyword evidence="2" id="KW-1185">Reference proteome</keyword>
<dbReference type="EMBL" id="CP032627">
    <property type="protein sequence ID" value="AYG00244.1"/>
    <property type="molecule type" value="Genomic_DNA"/>
</dbReference>
<sequence>MKSNHIKSRMLRILLIATGIVAGSSVVVATATPVELAAAKSFIKSVMIKKDTKSKKKKGDSSSMEAAIAGILGAAGSPFPEEIPSIEFLTTTLSKVSPLTARLAQISRNLSKEITEVVLGETAAAEEVDVESLAKVDFTSLWESEDINYLITLFGDITKIKTDVNVKDILNQFGIKNFTGYEFDRTENEATLFFGVDDLSKVPAFTAEEKERYHFAEESASIEHEMGPVGKLPDGVIPTAWEYVTKDGKTIFAHGLDGEFADGIYHEGFDATMFLAGSTVLPPELDSINGSTATFLSGTQNYNAHSSGTWTTSPTMAISNWVLSFGFNQQVVSPEDHTIIVETLNNDSFKALLYSLEVGQSVTLRSPLETYANQSRTPALMSLVGTDHYVYIVLTRTADGTAENPAFHWLKSTYHPEIPGENEWYRGLRYYYTEVENLYSASWNTTVKLVLPENEPEPEPIPEPIPEPEPKIVEEEKETEPQIEEKVAEETEAAEIVPEPMITLTPTYSFTSDEPAPVPMDDGFVVGGEDVNMPKTGDKTDELLEVEGGAIALGAAAVALEEGLKKHKKSAKKEK</sequence>
<dbReference type="KEGG" id="lact:D7I46_03570"/>
<dbReference type="RefSeq" id="WP_120771632.1">
    <property type="nucleotide sequence ID" value="NZ_CP032627.1"/>
</dbReference>
<name>A0A387BDA3_9LACT</name>